<evidence type="ECO:0000259" key="5">
    <source>
        <dbReference type="SMART" id="SM00256"/>
    </source>
</evidence>
<dbReference type="Gene3D" id="3.30.565.10">
    <property type="entry name" value="Histidine kinase-like ATPase, C-terminal domain"/>
    <property type="match status" value="1"/>
</dbReference>
<evidence type="ECO:0000256" key="1">
    <source>
        <dbReference type="ARBA" id="ARBA00008239"/>
    </source>
</evidence>
<dbReference type="InterPro" id="IPR036890">
    <property type="entry name" value="HATPase_C_sf"/>
</dbReference>
<dbReference type="InterPro" id="IPR017451">
    <property type="entry name" value="F-box-assoc_interact_dom"/>
</dbReference>
<sequence>MVNVETLVLEGEMSEMLSLMKKTFYSNKEIFLRELINNAFNALDKSRFERLADMRILDDELSIRLVPHKENKTLFVIDNGIGMTSDDLIDNLGVGFYSAFLVAQKVIITSQYNDLGQYIWESQPDASFIVTKDIKAQHLSRGTKITLFLKDDQLDYLEETTIKNLVNKHCKLIIHPIYLWSENTKDHWQQINFWHRQEMENKFLAQKLHNHLPDDLAFSILFKLPLKSLKRFGSLCKSWALLFENSLFVNLFQFNFISNHHCFYNDTSVILCLNDEINYKPSLFLLSGDMCQNVDKLNWTNPLEGRRFENNIVGSSSVNGILCFSLYKNQSVYLWNPATGELKVIPRSPTKYVPFHVFHSMRYLGFGYDCIRDDYKVIRSVEPRTREDEDYTEWDYTPLYEIYSLRSNTWRKVKIDITFYLKCGIDGNFYFDGMCHWLCRTEDDVYLVSFDMSNEAYYTTLTPLDIPLDICDDFNMNYVQQYLFLLNGSIALMSYYECTSTFYISILTELATGELKVIPRSPTEFVPFHVFHSMRYLGFGYDFIRDDYKVIRCMEPRTREDEDFTEWDYTPLYEIYSLRSNTWRKVKIDITFSMECGLDGNFYFDGMCHWLCETKNDVYLVSFDMSNEAYYTTLTPLDIPLDICDDFDMWCVNRYLFLLNGSIALMSNYECTKIFYISILTELGKKETWNKLFTLGPLPCNARPIGARSMGNILFETHDGELVWFDLSTHKITKVGFKAHGGMFSLVIYKESLLQIEGINN</sequence>
<keyword evidence="4" id="KW-0143">Chaperone</keyword>
<comment type="similarity">
    <text evidence="1">Belongs to the heat shock protein 90 family.</text>
</comment>
<dbReference type="SUPFAM" id="SSF81383">
    <property type="entry name" value="F-box domain"/>
    <property type="match status" value="1"/>
</dbReference>
<dbReference type="PANTHER" id="PTHR11528">
    <property type="entry name" value="HEAT SHOCK PROTEIN 90 FAMILY MEMBER"/>
    <property type="match status" value="1"/>
</dbReference>
<evidence type="ECO:0000256" key="3">
    <source>
        <dbReference type="ARBA" id="ARBA00022840"/>
    </source>
</evidence>
<dbReference type="InterPro" id="IPR036047">
    <property type="entry name" value="F-box-like_dom_sf"/>
</dbReference>
<keyword evidence="2" id="KW-0547">Nucleotide-binding</keyword>
<dbReference type="InterPro" id="IPR006527">
    <property type="entry name" value="F-box-assoc_dom_typ1"/>
</dbReference>
<dbReference type="GO" id="GO:0005524">
    <property type="term" value="F:ATP binding"/>
    <property type="evidence" value="ECO:0007669"/>
    <property type="project" value="UniProtKB-KW"/>
</dbReference>
<dbReference type="GO" id="GO:0140662">
    <property type="term" value="F:ATP-dependent protein folding chaperone"/>
    <property type="evidence" value="ECO:0007669"/>
    <property type="project" value="InterPro"/>
</dbReference>
<keyword evidence="3" id="KW-0067">ATP-binding</keyword>
<dbReference type="InterPro" id="IPR020575">
    <property type="entry name" value="Hsp90_N"/>
</dbReference>
<reference evidence="6 7" key="1">
    <citation type="submission" date="2019-04" db="EMBL/GenBank/DDBJ databases">
        <title>An improved genome assembly and genetic linkage map for asparagus bean, Vigna unguiculata ssp. sesquipedialis.</title>
        <authorList>
            <person name="Xia Q."/>
            <person name="Zhang R."/>
            <person name="Dong Y."/>
        </authorList>
    </citation>
    <scope>NUCLEOTIDE SEQUENCE [LARGE SCALE GENOMIC DNA]</scope>
    <source>
        <tissue evidence="6">Leaf</tissue>
    </source>
</reference>
<name>A0A4D6LVE2_VIGUN</name>
<gene>
    <name evidence="6" type="ORF">DEO72_LG5g694</name>
</gene>
<keyword evidence="7" id="KW-1185">Reference proteome</keyword>
<dbReference type="Proteomes" id="UP000501690">
    <property type="component" value="Linkage Group LG5"/>
</dbReference>
<dbReference type="Pfam" id="PF00646">
    <property type="entry name" value="F-box"/>
    <property type="match status" value="1"/>
</dbReference>
<dbReference type="NCBIfam" id="TIGR01640">
    <property type="entry name" value="F_box_assoc_1"/>
    <property type="match status" value="2"/>
</dbReference>
<dbReference type="PROSITE" id="PS00298">
    <property type="entry name" value="HSP90"/>
    <property type="match status" value="1"/>
</dbReference>
<dbReference type="SUPFAM" id="SSF55874">
    <property type="entry name" value="ATPase domain of HSP90 chaperone/DNA topoisomerase II/histidine kinase"/>
    <property type="match status" value="1"/>
</dbReference>
<accession>A0A4D6LVE2</accession>
<dbReference type="PRINTS" id="PR00775">
    <property type="entry name" value="HEATSHOCK90"/>
</dbReference>
<proteinExistence type="inferred from homology"/>
<dbReference type="SMART" id="SM00256">
    <property type="entry name" value="FBOX"/>
    <property type="match status" value="1"/>
</dbReference>
<dbReference type="AlphaFoldDB" id="A0A4D6LVE2"/>
<dbReference type="InterPro" id="IPR019805">
    <property type="entry name" value="Heat_shock_protein_90_CS"/>
</dbReference>
<evidence type="ECO:0000313" key="7">
    <source>
        <dbReference type="Proteomes" id="UP000501690"/>
    </source>
</evidence>
<evidence type="ECO:0000256" key="4">
    <source>
        <dbReference type="ARBA" id="ARBA00023186"/>
    </source>
</evidence>
<dbReference type="Pfam" id="PF07734">
    <property type="entry name" value="FBA_1"/>
    <property type="match status" value="2"/>
</dbReference>
<dbReference type="InterPro" id="IPR001810">
    <property type="entry name" value="F-box_dom"/>
</dbReference>
<protein>
    <submittedName>
        <fullName evidence="6">Molecular chaperone HtpG</fullName>
    </submittedName>
</protein>
<evidence type="ECO:0000313" key="6">
    <source>
        <dbReference type="EMBL" id="QCD92627.1"/>
    </source>
</evidence>
<organism evidence="6 7">
    <name type="scientific">Vigna unguiculata</name>
    <name type="common">Cowpea</name>
    <dbReference type="NCBI Taxonomy" id="3917"/>
    <lineage>
        <taxon>Eukaryota</taxon>
        <taxon>Viridiplantae</taxon>
        <taxon>Streptophyta</taxon>
        <taxon>Embryophyta</taxon>
        <taxon>Tracheophyta</taxon>
        <taxon>Spermatophyta</taxon>
        <taxon>Magnoliopsida</taxon>
        <taxon>eudicotyledons</taxon>
        <taxon>Gunneridae</taxon>
        <taxon>Pentapetalae</taxon>
        <taxon>rosids</taxon>
        <taxon>fabids</taxon>
        <taxon>Fabales</taxon>
        <taxon>Fabaceae</taxon>
        <taxon>Papilionoideae</taxon>
        <taxon>50 kb inversion clade</taxon>
        <taxon>NPAAA clade</taxon>
        <taxon>indigoferoid/millettioid clade</taxon>
        <taxon>Phaseoleae</taxon>
        <taxon>Vigna</taxon>
    </lineage>
</organism>
<dbReference type="InterPro" id="IPR001404">
    <property type="entry name" value="Hsp90_fam"/>
</dbReference>
<feature type="domain" description="F-box" evidence="5">
    <location>
        <begin position="212"/>
        <end position="251"/>
    </location>
</feature>
<dbReference type="EMBL" id="CP039349">
    <property type="protein sequence ID" value="QCD92627.1"/>
    <property type="molecule type" value="Genomic_DNA"/>
</dbReference>
<dbReference type="GO" id="GO:0016887">
    <property type="term" value="F:ATP hydrolysis activity"/>
    <property type="evidence" value="ECO:0007669"/>
    <property type="project" value="InterPro"/>
</dbReference>
<dbReference type="GO" id="GO:0051082">
    <property type="term" value="F:unfolded protein binding"/>
    <property type="evidence" value="ECO:0007669"/>
    <property type="project" value="InterPro"/>
</dbReference>
<evidence type="ECO:0000256" key="2">
    <source>
        <dbReference type="ARBA" id="ARBA00022741"/>
    </source>
</evidence>